<evidence type="ECO:0000256" key="13">
    <source>
        <dbReference type="PIRSR" id="PIRSR601233-2"/>
    </source>
</evidence>
<dbReference type="PANTHER" id="PTHR43749:SF2">
    <property type="entry name" value="RNA-SPLICING LIGASE RTCB"/>
    <property type="match status" value="1"/>
</dbReference>
<protein>
    <recommendedName>
        <fullName evidence="1">3'-phosphate/5'-hydroxy nucleic acid ligase</fullName>
        <ecNumber evidence="1">6.5.1.8</ecNumber>
    </recommendedName>
</protein>
<reference evidence="17 18" key="1">
    <citation type="submission" date="2012-11" db="EMBL/GenBank/DDBJ databases">
        <title>The complete genome sequence of Corynebacterium maris Coryn-1 (=DSM 45190).</title>
        <authorList>
            <person name="Schaffert L."/>
            <person name="Albersmeier A."/>
            <person name="Kalinowski J."/>
            <person name="Ruckert C."/>
        </authorList>
    </citation>
    <scope>NUCLEOTIDE SEQUENCE [LARGE SCALE GENOMIC DNA]</scope>
    <source>
        <strain evidence="18">Coryn-1</strain>
    </source>
</reference>
<feature type="binding site" evidence="13">
    <location>
        <position position="569"/>
    </location>
    <ligand>
        <name>GMP</name>
        <dbReference type="ChEBI" id="CHEBI:58115"/>
    </ligand>
</feature>
<dbReference type="KEGG" id="cmd:B841_06985"/>
<dbReference type="PANTHER" id="PTHR43749">
    <property type="entry name" value="RNA-SPLICING LIGASE RTCB"/>
    <property type="match status" value="1"/>
</dbReference>
<dbReference type="Proteomes" id="UP000015388">
    <property type="component" value="Chromosome"/>
</dbReference>
<keyword evidence="8" id="KW-0404">Intron homing</keyword>
<gene>
    <name evidence="17" type="ORF">B841_06985</name>
</gene>
<keyword evidence="4 14" id="KW-0479">Metal-binding</keyword>
<feature type="binding site" evidence="13">
    <location>
        <position position="482"/>
    </location>
    <ligand>
        <name>GMP</name>
        <dbReference type="ChEBI" id="CHEBI:58115"/>
    </ligand>
</feature>
<dbReference type="HOGENOM" id="CLU_451151_0_0_11"/>
<evidence type="ECO:0000313" key="17">
    <source>
        <dbReference type="EMBL" id="AGS34870.1"/>
    </source>
</evidence>
<dbReference type="InterPro" id="IPR030934">
    <property type="entry name" value="Intein_C"/>
</dbReference>
<keyword evidence="6" id="KW-0255">Endonuclease</keyword>
<dbReference type="InterPro" id="IPR052915">
    <property type="entry name" value="RtcB-like"/>
</dbReference>
<feature type="binding site" evidence="13">
    <location>
        <begin position="475"/>
        <end position="478"/>
    </location>
    <ligand>
        <name>GMP</name>
        <dbReference type="ChEBI" id="CHEBI:58115"/>
    </ligand>
</feature>
<comment type="cofactor">
    <cofactor evidence="14">
        <name>Mn(2+)</name>
        <dbReference type="ChEBI" id="CHEBI:29035"/>
    </cofactor>
    <text evidence="14">Binds 2 manganese ions per subunit.</text>
</comment>
<evidence type="ECO:0000256" key="3">
    <source>
        <dbReference type="ARBA" id="ARBA00022722"/>
    </source>
</evidence>
<dbReference type="SMART" id="SM00306">
    <property type="entry name" value="HintN"/>
    <property type="match status" value="1"/>
</dbReference>
<evidence type="ECO:0000256" key="14">
    <source>
        <dbReference type="PIRSR" id="PIRSR601233-3"/>
    </source>
</evidence>
<dbReference type="GO" id="GO:0170057">
    <property type="term" value="F:RNA ligase (GTP) activity"/>
    <property type="evidence" value="ECO:0007669"/>
    <property type="project" value="UniProtKB-EC"/>
</dbReference>
<feature type="binding site" evidence="14">
    <location>
        <position position="443"/>
    </location>
    <ligand>
        <name>Mn(2+)</name>
        <dbReference type="ChEBI" id="CHEBI:29035"/>
        <label>2</label>
    </ligand>
</feature>
<comment type="catalytic activity">
    <reaction evidence="11">
        <text>a 3'-end 3'-phospho-ribonucleotide-RNA + a 5'-end dephospho-ribonucleoside-RNA + GTP = a ribonucleotidyl-ribonucleotide-RNA + GMP + diphosphate</text>
        <dbReference type="Rhea" id="RHEA:68076"/>
        <dbReference type="Rhea" id="RHEA-COMP:10463"/>
        <dbReference type="Rhea" id="RHEA-COMP:13936"/>
        <dbReference type="Rhea" id="RHEA-COMP:17355"/>
        <dbReference type="ChEBI" id="CHEBI:33019"/>
        <dbReference type="ChEBI" id="CHEBI:37565"/>
        <dbReference type="ChEBI" id="CHEBI:58115"/>
        <dbReference type="ChEBI" id="CHEBI:83062"/>
        <dbReference type="ChEBI" id="CHEBI:138284"/>
        <dbReference type="ChEBI" id="CHEBI:173118"/>
        <dbReference type="EC" id="6.5.1.8"/>
    </reaction>
</comment>
<dbReference type="SUPFAM" id="SSF103365">
    <property type="entry name" value="Hypothetical protein PH1602"/>
    <property type="match status" value="2"/>
</dbReference>
<feature type="binding site" evidence="14">
    <location>
        <position position="333"/>
    </location>
    <ligand>
        <name>Mn(2+)</name>
        <dbReference type="ChEBI" id="CHEBI:29035"/>
        <label>1</label>
    </ligand>
</feature>
<organism evidence="17 18">
    <name type="scientific">Corynebacterium maris DSM 45190</name>
    <dbReference type="NCBI Taxonomy" id="1224163"/>
    <lineage>
        <taxon>Bacteria</taxon>
        <taxon>Bacillati</taxon>
        <taxon>Actinomycetota</taxon>
        <taxon>Actinomycetes</taxon>
        <taxon>Mycobacteriales</taxon>
        <taxon>Corynebacteriaceae</taxon>
        <taxon>Corynebacterium</taxon>
    </lineage>
</organism>
<dbReference type="InterPro" id="IPR001233">
    <property type="entry name" value="RtcB"/>
</dbReference>
<keyword evidence="2" id="KW-0436">Ligase</keyword>
<dbReference type="GO" id="GO:0006281">
    <property type="term" value="P:DNA repair"/>
    <property type="evidence" value="ECO:0007669"/>
    <property type="project" value="TreeGrafter"/>
</dbReference>
<dbReference type="GO" id="GO:0006314">
    <property type="term" value="P:intron homing"/>
    <property type="evidence" value="ECO:0007669"/>
    <property type="project" value="UniProtKB-KW"/>
</dbReference>
<dbReference type="InterPro" id="IPR036844">
    <property type="entry name" value="Hint_dom_sf"/>
</dbReference>
<dbReference type="Pfam" id="PF01139">
    <property type="entry name" value="RtcB"/>
    <property type="match status" value="2"/>
</dbReference>
<dbReference type="eggNOG" id="COG1690">
    <property type="taxonomic scope" value="Bacteria"/>
</dbReference>
<dbReference type="PROSITE" id="PS50818">
    <property type="entry name" value="INTEIN_C_TER"/>
    <property type="match status" value="1"/>
</dbReference>
<dbReference type="GO" id="GO:0005525">
    <property type="term" value="F:GTP binding"/>
    <property type="evidence" value="ECO:0007669"/>
    <property type="project" value="UniProtKB-KW"/>
</dbReference>
<dbReference type="Gene3D" id="3.90.1860.10">
    <property type="entry name" value="tRNA-splicing ligase RtcB"/>
    <property type="match status" value="2"/>
</dbReference>
<keyword evidence="9 13" id="KW-0342">GTP-binding</keyword>
<feature type="binding site" evidence="13">
    <location>
        <begin position="332"/>
        <end position="336"/>
    </location>
    <ligand>
        <name>GMP</name>
        <dbReference type="ChEBI" id="CHEBI:58115"/>
    </ligand>
</feature>
<keyword evidence="5 13" id="KW-0547">Nucleotide-binding</keyword>
<feature type="domain" description="Hint" evidence="16">
    <location>
        <begin position="70"/>
        <end position="168"/>
    </location>
</feature>
<dbReference type="CDD" id="cd00081">
    <property type="entry name" value="Hint"/>
    <property type="match status" value="1"/>
</dbReference>
<feature type="region of interest" description="Disordered" evidence="15">
    <location>
        <begin position="170"/>
        <end position="194"/>
    </location>
</feature>
<evidence type="ECO:0000256" key="5">
    <source>
        <dbReference type="ARBA" id="ARBA00022741"/>
    </source>
</evidence>
<accession>S5T2M2</accession>
<proteinExistence type="predicted"/>
<dbReference type="GO" id="GO:0004519">
    <property type="term" value="F:endonuclease activity"/>
    <property type="evidence" value="ECO:0007669"/>
    <property type="project" value="UniProtKB-KW"/>
</dbReference>
<evidence type="ECO:0000256" key="12">
    <source>
        <dbReference type="PIRSR" id="PIRSR601233-1"/>
    </source>
</evidence>
<dbReference type="GO" id="GO:0016539">
    <property type="term" value="P:intein-mediated protein splicing"/>
    <property type="evidence" value="ECO:0007669"/>
    <property type="project" value="InterPro"/>
</dbReference>
<feature type="binding site" evidence="13">
    <location>
        <begin position="499"/>
        <end position="502"/>
    </location>
    <ligand>
        <name>GMP</name>
        <dbReference type="ChEBI" id="CHEBI:58115"/>
    </ligand>
</feature>
<keyword evidence="3" id="KW-0540">Nuclease</keyword>
<evidence type="ECO:0000256" key="7">
    <source>
        <dbReference type="ARBA" id="ARBA00022800"/>
    </source>
</evidence>
<evidence type="ECO:0000256" key="11">
    <source>
        <dbReference type="ARBA" id="ARBA00047746"/>
    </source>
</evidence>
<sequence>MPTQLAPNVLSWASIIDDTTREQALALAELPFITPHVALMPDAHAGKGSAVGTVIPTDGAVIPAAVGVDIGCFVGETRVSLVDGRQKTLKQMTEEGGIHWVYSRDNNLQTVAGRATALKTRANAPLMSVTISGGEDIICTPDHEFMLTDGTYLEAQHLTCDDSLMSLDHRRQTRHGQQRAHTGTPETQPTRALTSTPAATVTTIPHTDAEHAHHRTVIKTEHLDRREDVYCLQIEDHNNFALAAGVFVHNCGMIAAHTRYTADDLDTIDLTELRDQIERSIPLSPGNYNRKIHHQHTQQRIAELEAQAKKESVDLSHSPQWRVQLGSLGGGNHFIELCLDEQDRVWCFLHSGSRGVGNKIAQKHIKIARGLMKKQNITLADQDHAYLTEDTPEFDQYLTELRWAQRFALLNREEMMDRFVSQLARLMGDAPHDVEVRRVNTHHNYTEKIPLRGTDLWLTRKGAIDARDGVMGLIPGSMGTRSYVTRGKGNADALYSAPHGAGRVMSRRQAKKHFTAADLDHAMKGIVYRPGAQWVDEIPAAYKDIDQVMADAADLVEIVHELRQVLNVKGT</sequence>
<evidence type="ECO:0000313" key="18">
    <source>
        <dbReference type="Proteomes" id="UP000015388"/>
    </source>
</evidence>
<dbReference type="PROSITE" id="PS50817">
    <property type="entry name" value="INTEIN_N_TER"/>
    <property type="match status" value="1"/>
</dbReference>
<evidence type="ECO:0000256" key="1">
    <source>
        <dbReference type="ARBA" id="ARBA00012726"/>
    </source>
</evidence>
<dbReference type="InterPro" id="IPR006141">
    <property type="entry name" value="Intein_N"/>
</dbReference>
<dbReference type="PATRIC" id="fig|1224163.3.peg.1403"/>
<evidence type="ECO:0000256" key="8">
    <source>
        <dbReference type="ARBA" id="ARBA00022886"/>
    </source>
</evidence>
<evidence type="ECO:0000256" key="4">
    <source>
        <dbReference type="ARBA" id="ARBA00022723"/>
    </source>
</evidence>
<dbReference type="RefSeq" id="WP_020934803.1">
    <property type="nucleotide sequence ID" value="NC_021915.1"/>
</dbReference>
<dbReference type="GO" id="GO:0006396">
    <property type="term" value="P:RNA processing"/>
    <property type="evidence" value="ECO:0007669"/>
    <property type="project" value="InterPro"/>
</dbReference>
<evidence type="ECO:0000256" key="6">
    <source>
        <dbReference type="ARBA" id="ARBA00022759"/>
    </source>
</evidence>
<name>S5T2M2_9CORY</name>
<dbReference type="InterPro" id="IPR003587">
    <property type="entry name" value="Hint_dom_N"/>
</dbReference>
<dbReference type="EC" id="6.5.1.8" evidence="1"/>
<dbReference type="GO" id="GO:0030145">
    <property type="term" value="F:manganese ion binding"/>
    <property type="evidence" value="ECO:0007669"/>
    <property type="project" value="TreeGrafter"/>
</dbReference>
<feature type="binding site" evidence="14">
    <location>
        <position position="69"/>
    </location>
    <ligand>
        <name>Mn(2+)</name>
        <dbReference type="ChEBI" id="CHEBI:29035"/>
        <label>1</label>
    </ligand>
</feature>
<dbReference type="GO" id="GO:0003909">
    <property type="term" value="F:DNA ligase activity"/>
    <property type="evidence" value="ECO:0007669"/>
    <property type="project" value="TreeGrafter"/>
</dbReference>
<dbReference type="OrthoDB" id="9802323at2"/>
<evidence type="ECO:0000256" key="9">
    <source>
        <dbReference type="ARBA" id="ARBA00023134"/>
    </source>
</evidence>
<keyword evidence="6" id="KW-0378">Hydrolase</keyword>
<dbReference type="NCBIfam" id="TIGR01443">
    <property type="entry name" value="intein_Cterm"/>
    <property type="match status" value="1"/>
</dbReference>
<feature type="binding site" evidence="13">
    <location>
        <begin position="443"/>
        <end position="444"/>
    </location>
    <ligand>
        <name>GMP</name>
        <dbReference type="ChEBI" id="CHEBI:58115"/>
    </ligand>
</feature>
<dbReference type="AlphaFoldDB" id="S5T2M2"/>
<dbReference type="NCBIfam" id="TIGR01445">
    <property type="entry name" value="intein_Nterm"/>
    <property type="match status" value="1"/>
</dbReference>
<keyword evidence="7" id="KW-0692">RNA repair</keyword>
<dbReference type="EMBL" id="CP003924">
    <property type="protein sequence ID" value="AGS34870.1"/>
    <property type="molecule type" value="Genomic_DNA"/>
</dbReference>
<evidence type="ECO:0000256" key="10">
    <source>
        <dbReference type="ARBA" id="ARBA00023211"/>
    </source>
</evidence>
<evidence type="ECO:0000256" key="15">
    <source>
        <dbReference type="SAM" id="MobiDB-lite"/>
    </source>
</evidence>
<feature type="active site" description="GMP-histidine intermediate" evidence="12">
    <location>
        <position position="499"/>
    </location>
</feature>
<dbReference type="SUPFAM" id="SSF51294">
    <property type="entry name" value="Hedgehog/intein (Hint) domain"/>
    <property type="match status" value="1"/>
</dbReference>
<evidence type="ECO:0000256" key="2">
    <source>
        <dbReference type="ARBA" id="ARBA00022598"/>
    </source>
</evidence>
<keyword evidence="10 14" id="KW-0464">Manganese</keyword>
<feature type="compositionally biased region" description="Polar residues" evidence="15">
    <location>
        <begin position="179"/>
        <end position="194"/>
    </location>
</feature>
<dbReference type="GO" id="GO:0042245">
    <property type="term" value="P:RNA repair"/>
    <property type="evidence" value="ECO:0007669"/>
    <property type="project" value="UniProtKB-KW"/>
</dbReference>
<dbReference type="STRING" id="1224163.B841_06985"/>
<keyword evidence="18" id="KW-1185">Reference proteome</keyword>
<feature type="binding site" evidence="14">
    <location>
        <position position="350"/>
    </location>
    <ligand>
        <name>Mn(2+)</name>
        <dbReference type="ChEBI" id="CHEBI:29035"/>
        <label>2</label>
    </ligand>
</feature>
<dbReference type="InterPro" id="IPR036025">
    <property type="entry name" value="RtcB-like_sf"/>
</dbReference>
<evidence type="ECO:0000259" key="16">
    <source>
        <dbReference type="SMART" id="SM00306"/>
    </source>
</evidence>